<dbReference type="PANTHER" id="PTHR47814">
    <property type="entry name" value="PEPTIDYL-TRNA HYDROLASE ARFB"/>
    <property type="match status" value="1"/>
</dbReference>
<protein>
    <submittedName>
        <fullName evidence="4">Aminoacyl-tRNA hydrolase</fullName>
    </submittedName>
</protein>
<evidence type="ECO:0000256" key="2">
    <source>
        <dbReference type="SAM" id="MobiDB-lite"/>
    </source>
</evidence>
<dbReference type="PANTHER" id="PTHR47814:SF1">
    <property type="entry name" value="PEPTIDYL-TRNA HYDROLASE ARFB"/>
    <property type="match status" value="1"/>
</dbReference>
<dbReference type="Gene3D" id="3.30.160.20">
    <property type="match status" value="1"/>
</dbReference>
<reference evidence="5" key="1">
    <citation type="journal article" date="2019" name="Int. J. Syst. Evol. Microbiol.">
        <title>The Global Catalogue of Microorganisms (GCM) 10K type strain sequencing project: providing services to taxonomists for standard genome sequencing and annotation.</title>
        <authorList>
            <consortium name="The Broad Institute Genomics Platform"/>
            <consortium name="The Broad Institute Genome Sequencing Center for Infectious Disease"/>
            <person name="Wu L."/>
            <person name="Ma J."/>
        </authorList>
    </citation>
    <scope>NUCLEOTIDE SEQUENCE [LARGE SCALE GENOMIC DNA]</scope>
    <source>
        <strain evidence="5">NBRC 105830</strain>
    </source>
</reference>
<sequence>MVPPGPGLPHGLVIPAVELHEQFSRSSGPGGQGVNTTDSRVQLSFDLDGSTALTDAQRERLRAALAGRLLDGVVTITASATRSQRQNRAAARLRLVTLLREALAPPPPRRRKTKPTKGSQSRRLAAKSRRSEIKARRGRVTDEG</sequence>
<accession>A0ABQ6HKE9</accession>
<evidence type="ECO:0000313" key="5">
    <source>
        <dbReference type="Proteomes" id="UP001157109"/>
    </source>
</evidence>
<evidence type="ECO:0000313" key="4">
    <source>
        <dbReference type="EMBL" id="GMA18637.1"/>
    </source>
</evidence>
<keyword evidence="5" id="KW-1185">Reference proteome</keyword>
<dbReference type="GO" id="GO:0016787">
    <property type="term" value="F:hydrolase activity"/>
    <property type="evidence" value="ECO:0007669"/>
    <property type="project" value="UniProtKB-KW"/>
</dbReference>
<feature type="region of interest" description="Disordered" evidence="2">
    <location>
        <begin position="100"/>
        <end position="144"/>
    </location>
</feature>
<gene>
    <name evidence="4" type="ORF">GCM10025862_06580</name>
</gene>
<evidence type="ECO:0000259" key="3">
    <source>
        <dbReference type="Pfam" id="PF00472"/>
    </source>
</evidence>
<dbReference type="Pfam" id="PF00472">
    <property type="entry name" value="RF-1"/>
    <property type="match status" value="1"/>
</dbReference>
<feature type="domain" description="Prokaryotic-type class I peptide chain release factors" evidence="3">
    <location>
        <begin position="13"/>
        <end position="142"/>
    </location>
</feature>
<feature type="compositionally biased region" description="Basic and acidic residues" evidence="2">
    <location>
        <begin position="129"/>
        <end position="144"/>
    </location>
</feature>
<proteinExistence type="inferred from homology"/>
<dbReference type="EMBL" id="BSUJ01000001">
    <property type="protein sequence ID" value="GMA18637.1"/>
    <property type="molecule type" value="Genomic_DNA"/>
</dbReference>
<dbReference type="SUPFAM" id="SSF75620">
    <property type="entry name" value="Release factor"/>
    <property type="match status" value="1"/>
</dbReference>
<comment type="caution">
    <text evidence="4">The sequence shown here is derived from an EMBL/GenBank/DDBJ whole genome shotgun (WGS) entry which is preliminary data.</text>
</comment>
<organism evidence="4 5">
    <name type="scientific">Arsenicicoccus piscis</name>
    <dbReference type="NCBI Taxonomy" id="673954"/>
    <lineage>
        <taxon>Bacteria</taxon>
        <taxon>Bacillati</taxon>
        <taxon>Actinomycetota</taxon>
        <taxon>Actinomycetes</taxon>
        <taxon>Micrococcales</taxon>
        <taxon>Intrasporangiaceae</taxon>
        <taxon>Arsenicicoccus</taxon>
    </lineage>
</organism>
<name>A0ABQ6HKE9_9MICO</name>
<dbReference type="InterPro" id="IPR000352">
    <property type="entry name" value="Pep_chain_release_fac_I"/>
</dbReference>
<dbReference type="InterPro" id="IPR045853">
    <property type="entry name" value="Pep_chain_release_fac_I_sf"/>
</dbReference>
<evidence type="ECO:0000256" key="1">
    <source>
        <dbReference type="ARBA" id="ARBA00010835"/>
    </source>
</evidence>
<comment type="similarity">
    <text evidence="1">Belongs to the prokaryotic/mitochondrial release factor family.</text>
</comment>
<dbReference type="NCBIfam" id="NF006718">
    <property type="entry name" value="PRK09256.1"/>
    <property type="match status" value="1"/>
</dbReference>
<keyword evidence="4" id="KW-0378">Hydrolase</keyword>
<dbReference type="Proteomes" id="UP001157109">
    <property type="component" value="Unassembled WGS sequence"/>
</dbReference>